<keyword evidence="9" id="KW-1185">Reference proteome</keyword>
<dbReference type="Pfam" id="PF13385">
    <property type="entry name" value="Laminin_G_3"/>
    <property type="match status" value="2"/>
</dbReference>
<dbReference type="RefSeq" id="WP_109761576.1">
    <property type="nucleotide sequence ID" value="NZ_QGGU01000001.1"/>
</dbReference>
<dbReference type="EMBL" id="QGGU01000001">
    <property type="protein sequence ID" value="PWK54461.1"/>
    <property type="molecule type" value="Genomic_DNA"/>
</dbReference>
<evidence type="ECO:0000256" key="2">
    <source>
        <dbReference type="ARBA" id="ARBA00022723"/>
    </source>
</evidence>
<accession>A0A316G0M2</accession>
<evidence type="ECO:0000259" key="7">
    <source>
        <dbReference type="SMART" id="SM00159"/>
    </source>
</evidence>
<dbReference type="PANTHER" id="PTHR19277">
    <property type="entry name" value="PENTRAXIN"/>
    <property type="match status" value="1"/>
</dbReference>
<dbReference type="SMART" id="SM00159">
    <property type="entry name" value="PTX"/>
    <property type="match status" value="1"/>
</dbReference>
<feature type="signal peptide" evidence="6">
    <location>
        <begin position="1"/>
        <end position="22"/>
    </location>
</feature>
<keyword evidence="5" id="KW-0325">Glycoprotein</keyword>
<dbReference type="GO" id="GO:0046872">
    <property type="term" value="F:metal ion binding"/>
    <property type="evidence" value="ECO:0007669"/>
    <property type="project" value="UniProtKB-KW"/>
</dbReference>
<proteinExistence type="predicted"/>
<dbReference type="InterPro" id="IPR013320">
    <property type="entry name" value="ConA-like_dom_sf"/>
</dbReference>
<dbReference type="InterPro" id="IPR001759">
    <property type="entry name" value="PTX_dom"/>
</dbReference>
<evidence type="ECO:0000256" key="5">
    <source>
        <dbReference type="ARBA" id="ARBA00023180"/>
    </source>
</evidence>
<evidence type="ECO:0000256" key="6">
    <source>
        <dbReference type="SAM" id="SignalP"/>
    </source>
</evidence>
<keyword evidence="8" id="KW-0430">Lectin</keyword>
<comment type="caution">
    <text evidence="8">The sequence shown here is derived from an EMBL/GenBank/DDBJ whole genome shotgun (WGS) entry which is preliminary data.</text>
</comment>
<evidence type="ECO:0000256" key="3">
    <source>
        <dbReference type="ARBA" id="ARBA00022837"/>
    </source>
</evidence>
<reference evidence="8 9" key="1">
    <citation type="submission" date="2018-05" db="EMBL/GenBank/DDBJ databases">
        <title>Genomic Encyclopedia of Type Strains, Phase IV (KMG-IV): sequencing the most valuable type-strain genomes for metagenomic binning, comparative biology and taxonomic classification.</title>
        <authorList>
            <person name="Goeker M."/>
        </authorList>
    </citation>
    <scope>NUCLEOTIDE SEQUENCE [LARGE SCALE GENOMIC DNA]</scope>
    <source>
        <strain evidence="8 9">DSM 25350</strain>
    </source>
</reference>
<evidence type="ECO:0000256" key="4">
    <source>
        <dbReference type="ARBA" id="ARBA00023157"/>
    </source>
</evidence>
<evidence type="ECO:0000256" key="1">
    <source>
        <dbReference type="ARBA" id="ARBA00001913"/>
    </source>
</evidence>
<evidence type="ECO:0000313" key="9">
    <source>
        <dbReference type="Proteomes" id="UP000245790"/>
    </source>
</evidence>
<dbReference type="InterPro" id="IPR046524">
    <property type="entry name" value="DUF6701"/>
</dbReference>
<keyword evidence="4" id="KW-1015">Disulfide bond</keyword>
<dbReference type="OrthoDB" id="9790247at2"/>
<dbReference type="SUPFAM" id="SSF49899">
    <property type="entry name" value="Concanavalin A-like lectins/glucanases"/>
    <property type="match status" value="2"/>
</dbReference>
<keyword evidence="2" id="KW-0479">Metal-binding</keyword>
<sequence>MMRWSIILKSALILLLSIYSMAAQSVIIFSDDFETLLTQWTVNSSGGDASIGNETSNSGNNSLRLRWDTVTITSNTINANVSAAQVRIWVRRGDDNFSENPENGENLTLQYLNNSNNWITLDTFFGGGSPGDIFDLGYNLPADALHSGLRLRLNLNTGSGNDFDYWHVDDVVVDSIDATAPTGLVAEWRFDELTWNSQALEVRDSSGNFYHGIAFNSQPTTGFVCNAADFTAAGTDDYIRLNHESLNGLDDWSISVWVTSNRNAAQTILSASKNETELNEAVMYFNDASTFWPSVRSNPFFDNNTQLALPYAIDDGNFHHLVWTRDRANSETCLYLDSNIVGCTTHTDGGNTMDVIVDGLVIGQEQDVVGGDFDINQVWVGLIDELVLFDNELSPGEVLFIYNNQTAGRGWDGSDRVCPEALPPTAAYWRMDETTWDGSPGEVIDLSGNGLNMTSYGGASTNNIDPAIVGDPGTCGFGEFDGSTTYLEIDHDPLLSFSTNMSITLWVKPNSLPLSGLHSVLSKDENYEFHLTPTNEIFWWWNQGALTTSGANIQPGNWYHIGLTFRSGEQIIYVNGIERGRQNFNGTLPQNTDPLQIGQDQLAAGRFLDGQVDEVKIFPSTLSHGQVIQSMLEVHPCTSSSTCPYDYTDNFSVQSYGNNDGSNNFSGNWQETGDNNSPASGSVGIAGGELYLTNQNNNEPSISRSMDLSQALTAELRFEMRTSNTLENGDRVAIEVSADGTNYTELQEFRNDVVGVFTYDIAGFISANTSIRFRITQGYRQNDEYVYFDDVQVNITEFCGIGFFVINHDGSGINCLREAVSITAYDTGGNLLTGYNGLVSLSSNTSNGNWFNTDSSGNSADLSQGTLNDTAGDDNGAATYQFSPADQGTVTLYLENTHQESINVAVTEGAAADDNSEGNIVFRPFGFVATPSSIPTQVAGRPFNLQLAAAGQTPSQPECGVIEEYTGNKDIHFWSSYTLPNSSPTPVTINGVNVAGSEPAASSQPITFNNGIADIPVQYNDVGQIQFFAKDETGIGDPTTGNTDEIIGGIPPFVVRPFGYDISAQGNPDATGGASPVYAVAGNAFNMTLRSVLWQAADSDANGVPLPGADLSDNGVTPNIVNIPSSAPDIDITLTPTAQVVTNSDGTLSDPTINYSNFSAVGSAAQGTLTQSQSWSEVGILTLNANTPDFMATGVGVTGSKNNIGRFIPSYFSVQVGDNFEAQCTGFSYSGFNNGSAGLTKIGQSDNLTIDIQAFNANDETTQNYDADFAKLESGTISTSGYDETNAAPAPGNIVTGTVGTPVFDTDGFAQNVSIPNVYYQYDNFAAPFELRIDIDATDVDGVNGTASSNSVEQRLGRSRLVTAYGPEVEPLNIPLYTEFFNGTDWVINTADNCTSYISSDLQFVTGTYQGDLNAGETSITLPASNTLLTAGESGVNQGFGLTAPGVGNSGEVNVEHNLSALDWLRFDWNGDNSNDNPQATAGFGRYRGSDRVIYWREN</sequence>
<feature type="chain" id="PRO_5016348717" evidence="6">
    <location>
        <begin position="23"/>
        <end position="1499"/>
    </location>
</feature>
<gene>
    <name evidence="8" type="ORF">C8D97_101309</name>
</gene>
<dbReference type="Pfam" id="PF20419">
    <property type="entry name" value="DUF6701"/>
    <property type="match status" value="1"/>
</dbReference>
<name>A0A316G0M2_9GAMM</name>
<keyword evidence="6" id="KW-0732">Signal</keyword>
<keyword evidence="3" id="KW-0106">Calcium</keyword>
<evidence type="ECO:0000313" key="8">
    <source>
        <dbReference type="EMBL" id="PWK54461.1"/>
    </source>
</evidence>
<dbReference type="Proteomes" id="UP000245790">
    <property type="component" value="Unassembled WGS sequence"/>
</dbReference>
<dbReference type="InterPro" id="IPR051360">
    <property type="entry name" value="Neuronal_Pentraxin_Related"/>
</dbReference>
<protein>
    <submittedName>
        <fullName evidence="8">Concanavalin A-like lectin/glucanase superfamily protein</fullName>
    </submittedName>
</protein>
<dbReference type="PANTHER" id="PTHR19277:SF125">
    <property type="entry name" value="B6"/>
    <property type="match status" value="1"/>
</dbReference>
<organism evidence="8 9">
    <name type="scientific">Pleionea mediterranea</name>
    <dbReference type="NCBI Taxonomy" id="523701"/>
    <lineage>
        <taxon>Bacteria</taxon>
        <taxon>Pseudomonadati</taxon>
        <taxon>Pseudomonadota</taxon>
        <taxon>Gammaproteobacteria</taxon>
        <taxon>Oceanospirillales</taxon>
        <taxon>Pleioneaceae</taxon>
        <taxon>Pleionea</taxon>
    </lineage>
</organism>
<dbReference type="GO" id="GO:0030246">
    <property type="term" value="F:carbohydrate binding"/>
    <property type="evidence" value="ECO:0007669"/>
    <property type="project" value="UniProtKB-KW"/>
</dbReference>
<comment type="cofactor">
    <cofactor evidence="1">
        <name>Ca(2+)</name>
        <dbReference type="ChEBI" id="CHEBI:29108"/>
    </cofactor>
</comment>
<dbReference type="Gene3D" id="2.60.120.200">
    <property type="match status" value="2"/>
</dbReference>
<feature type="domain" description="Pentraxin (PTX)" evidence="7">
    <location>
        <begin position="220"/>
        <end position="444"/>
    </location>
</feature>
<dbReference type="Gene3D" id="2.60.120.260">
    <property type="entry name" value="Galactose-binding domain-like"/>
    <property type="match status" value="1"/>
</dbReference>